<protein>
    <submittedName>
        <fullName evidence="3">SGNH/GDSL hydrolase family protein</fullName>
    </submittedName>
</protein>
<sequence length="342" mass="38523">MKFYHITEKPLKIYGLAVADKETRRFWKLTEEALAKFPQYDYLGRRACGGRVRFCTDSPRMTIRMTLAQTKEDINIPLSGSAGADIYLGSGKDAVFLGYLAPAVHVMEEITVEKTFEKNGEMELVTINFPRNDHLLSMEVGVEENAQMKEAPEYSIQEPIVFYGSSITEGGCASRAGNAYTSILGRWLDADYINLGFSGSARGEEEMARYIAGISPMSLFVYDYDHNAPDAAWLARTHEPFFRIIRESRPDLPVVMLTRPDVDKEPLEAKERRDIIHRTYENARKAGDELVWFVDGGTYFGSEGRSECTVDGTHPNALGFMRMAQTLYPVLKMALKARPPKA</sequence>
<dbReference type="InterPro" id="IPR013830">
    <property type="entry name" value="SGNH_hydro"/>
</dbReference>
<dbReference type="Gene3D" id="2.60.120.260">
    <property type="entry name" value="Galactose-binding domain-like"/>
    <property type="match status" value="1"/>
</dbReference>
<reference evidence="3" key="2">
    <citation type="submission" date="2021-04" db="EMBL/GenBank/DDBJ databases">
        <authorList>
            <person name="Gilroy R."/>
        </authorList>
    </citation>
    <scope>NUCLEOTIDE SEQUENCE</scope>
    <source>
        <strain evidence="3">CHK195-6426</strain>
    </source>
</reference>
<dbReference type="PANTHER" id="PTHR30383">
    <property type="entry name" value="THIOESTERASE 1/PROTEASE 1/LYSOPHOSPHOLIPASE L1"/>
    <property type="match status" value="1"/>
</dbReference>
<dbReference type="Pfam" id="PF14607">
    <property type="entry name" value="GxDLY"/>
    <property type="match status" value="1"/>
</dbReference>
<gene>
    <name evidence="3" type="ORF">H9742_05980</name>
</gene>
<keyword evidence="3" id="KW-0378">Hydrolase</keyword>
<feature type="domain" description="SGNH hydrolase-type esterase" evidence="1">
    <location>
        <begin position="158"/>
        <end position="332"/>
    </location>
</feature>
<reference evidence="3" key="1">
    <citation type="journal article" date="2021" name="PeerJ">
        <title>Extensive microbial diversity within the chicken gut microbiome revealed by metagenomics and culture.</title>
        <authorList>
            <person name="Gilroy R."/>
            <person name="Ravi A."/>
            <person name="Getino M."/>
            <person name="Pursley I."/>
            <person name="Horton D.L."/>
            <person name="Alikhan N.F."/>
            <person name="Baker D."/>
            <person name="Gharbi K."/>
            <person name="Hall N."/>
            <person name="Watson M."/>
            <person name="Adriaenssens E.M."/>
            <person name="Foster-Nyarko E."/>
            <person name="Jarju S."/>
            <person name="Secka A."/>
            <person name="Antonio M."/>
            <person name="Oren A."/>
            <person name="Chaudhuri R.R."/>
            <person name="La Ragione R."/>
            <person name="Hildebrand F."/>
            <person name="Pallen M.J."/>
        </authorList>
    </citation>
    <scope>NUCLEOTIDE SEQUENCE</scope>
    <source>
        <strain evidence="3">CHK195-6426</strain>
    </source>
</reference>
<name>A0A9D1R527_9FIRM</name>
<organism evidence="3 4">
    <name type="scientific">Candidatus Acetatifactor stercoripullorum</name>
    <dbReference type="NCBI Taxonomy" id="2838414"/>
    <lineage>
        <taxon>Bacteria</taxon>
        <taxon>Bacillati</taxon>
        <taxon>Bacillota</taxon>
        <taxon>Clostridia</taxon>
        <taxon>Lachnospirales</taxon>
        <taxon>Lachnospiraceae</taxon>
        <taxon>Acetatifactor</taxon>
    </lineage>
</organism>
<dbReference type="InterPro" id="IPR032740">
    <property type="entry name" value="GxDLY"/>
</dbReference>
<dbReference type="InterPro" id="IPR036514">
    <property type="entry name" value="SGNH_hydro_sf"/>
</dbReference>
<accession>A0A9D1R527</accession>
<dbReference type="Pfam" id="PF14606">
    <property type="entry name" value="Lipase_GDSL_3"/>
    <property type="match status" value="1"/>
</dbReference>
<dbReference type="PANTHER" id="PTHR30383:SF5">
    <property type="entry name" value="SGNH HYDROLASE-TYPE ESTERASE DOMAIN-CONTAINING PROTEIN"/>
    <property type="match status" value="1"/>
</dbReference>
<evidence type="ECO:0000259" key="2">
    <source>
        <dbReference type="Pfam" id="PF14607"/>
    </source>
</evidence>
<feature type="domain" description="SGNH hydrolase-type esterase N-terminal" evidence="2">
    <location>
        <begin position="1"/>
        <end position="147"/>
    </location>
</feature>
<dbReference type="AlphaFoldDB" id="A0A9D1R527"/>
<dbReference type="EMBL" id="DXGH01000033">
    <property type="protein sequence ID" value="HIW81069.1"/>
    <property type="molecule type" value="Genomic_DNA"/>
</dbReference>
<evidence type="ECO:0000259" key="1">
    <source>
        <dbReference type="Pfam" id="PF14606"/>
    </source>
</evidence>
<proteinExistence type="predicted"/>
<comment type="caution">
    <text evidence="3">The sequence shown here is derived from an EMBL/GenBank/DDBJ whole genome shotgun (WGS) entry which is preliminary data.</text>
</comment>
<dbReference type="Proteomes" id="UP000824265">
    <property type="component" value="Unassembled WGS sequence"/>
</dbReference>
<evidence type="ECO:0000313" key="3">
    <source>
        <dbReference type="EMBL" id="HIW81069.1"/>
    </source>
</evidence>
<evidence type="ECO:0000313" key="4">
    <source>
        <dbReference type="Proteomes" id="UP000824265"/>
    </source>
</evidence>
<dbReference type="Gene3D" id="3.40.50.1110">
    <property type="entry name" value="SGNH hydrolase"/>
    <property type="match status" value="1"/>
</dbReference>
<dbReference type="InterPro" id="IPR051532">
    <property type="entry name" value="Ester_Hydrolysis_Enzymes"/>
</dbReference>
<dbReference type="GO" id="GO:0004622">
    <property type="term" value="F:phosphatidylcholine lysophospholipase activity"/>
    <property type="evidence" value="ECO:0007669"/>
    <property type="project" value="TreeGrafter"/>
</dbReference>
<dbReference type="SUPFAM" id="SSF52266">
    <property type="entry name" value="SGNH hydrolase"/>
    <property type="match status" value="1"/>
</dbReference>